<evidence type="ECO:0000256" key="3">
    <source>
        <dbReference type="ARBA" id="ARBA00022989"/>
    </source>
</evidence>
<dbReference type="Pfam" id="PF01061">
    <property type="entry name" value="ABC2_membrane"/>
    <property type="match status" value="1"/>
</dbReference>
<dbReference type="GO" id="GO:0046677">
    <property type="term" value="P:response to antibiotic"/>
    <property type="evidence" value="ECO:0007669"/>
    <property type="project" value="UniProtKB-KW"/>
</dbReference>
<evidence type="ECO:0000256" key="1">
    <source>
        <dbReference type="ARBA" id="ARBA00004141"/>
    </source>
</evidence>
<dbReference type="PIRSF" id="PIRSF006648">
    <property type="entry name" value="DrrB"/>
    <property type="match status" value="1"/>
</dbReference>
<dbReference type="EMBL" id="FNGF01000002">
    <property type="protein sequence ID" value="SDK86310.1"/>
    <property type="molecule type" value="Genomic_DNA"/>
</dbReference>
<keyword evidence="3 6" id="KW-1133">Transmembrane helix</keyword>
<evidence type="ECO:0000313" key="8">
    <source>
        <dbReference type="EMBL" id="SDK86310.1"/>
    </source>
</evidence>
<protein>
    <submittedName>
        <fullName evidence="8">ABC-2 type transport system permease protein</fullName>
    </submittedName>
</protein>
<keyword evidence="5" id="KW-0046">Antibiotic resistance</keyword>
<dbReference type="InterPro" id="IPR051784">
    <property type="entry name" value="Nod_factor_ABC_transporter"/>
</dbReference>
<dbReference type="GO" id="GO:0140359">
    <property type="term" value="F:ABC-type transporter activity"/>
    <property type="evidence" value="ECO:0007669"/>
    <property type="project" value="InterPro"/>
</dbReference>
<accession>A0A1G9FD79</accession>
<evidence type="ECO:0000256" key="5">
    <source>
        <dbReference type="ARBA" id="ARBA00023251"/>
    </source>
</evidence>
<dbReference type="PANTHER" id="PTHR43229:SF6">
    <property type="entry name" value="ABC-TYPE MULTIDRUG TRANSPORT SYSTEM, PERMEASE COMPONENT"/>
    <property type="match status" value="1"/>
</dbReference>
<feature type="transmembrane region" description="Helical" evidence="6">
    <location>
        <begin position="81"/>
        <end position="99"/>
    </location>
</feature>
<keyword evidence="2 6" id="KW-0812">Transmembrane</keyword>
<evidence type="ECO:0000256" key="2">
    <source>
        <dbReference type="ARBA" id="ARBA00022692"/>
    </source>
</evidence>
<feature type="transmembrane region" description="Helical" evidence="6">
    <location>
        <begin position="137"/>
        <end position="162"/>
    </location>
</feature>
<keyword evidence="4 6" id="KW-0472">Membrane</keyword>
<proteinExistence type="predicted"/>
<evidence type="ECO:0000259" key="7">
    <source>
        <dbReference type="Pfam" id="PF01061"/>
    </source>
</evidence>
<feature type="transmembrane region" description="Helical" evidence="6">
    <location>
        <begin position="111"/>
        <end position="131"/>
    </location>
</feature>
<dbReference type="GO" id="GO:0043190">
    <property type="term" value="C:ATP-binding cassette (ABC) transporter complex"/>
    <property type="evidence" value="ECO:0007669"/>
    <property type="project" value="InterPro"/>
</dbReference>
<sequence length="259" mass="26849">MSAALPAFLAAARTQLGEFRREPGTLLMLVTAPFFAVILLSVTEHGGRADLAAYALLAPAVMTSVGMAVMEAGESIFRDRASGVLEAIMTTPAPLAAVLSGRVAAITAVSLLGIGECWLVGALGFGVVVAVAHPLVFALTLAAAAAGIAATGVLLAAVFVVGRNVRSFQNSLTFPLYLLGGAMVPVAFLPWGFEALSRLFFLSWATDLLRDSLSPGPVAAFWPRLGAVLGLSAVLFAAGFWLAHRLVRRVRRTGTAGFA</sequence>
<evidence type="ECO:0000313" key="9">
    <source>
        <dbReference type="Proteomes" id="UP000198662"/>
    </source>
</evidence>
<dbReference type="STRING" id="380244.SAMN05216298_1715"/>
<gene>
    <name evidence="8" type="ORF">SAMN05216298_1715</name>
</gene>
<dbReference type="OrthoDB" id="9255971at2"/>
<keyword evidence="9" id="KW-1185">Reference proteome</keyword>
<reference evidence="9" key="1">
    <citation type="submission" date="2016-10" db="EMBL/GenBank/DDBJ databases">
        <authorList>
            <person name="Varghese N."/>
            <person name="Submissions S."/>
        </authorList>
    </citation>
    <scope>NUCLEOTIDE SEQUENCE [LARGE SCALE GENOMIC DNA]</scope>
    <source>
        <strain evidence="9">CGMCC 4.3147</strain>
    </source>
</reference>
<evidence type="ECO:0000256" key="6">
    <source>
        <dbReference type="SAM" id="Phobius"/>
    </source>
</evidence>
<feature type="domain" description="ABC-2 type transporter transmembrane" evidence="7">
    <location>
        <begin position="10"/>
        <end position="212"/>
    </location>
</feature>
<feature type="transmembrane region" description="Helical" evidence="6">
    <location>
        <begin position="221"/>
        <end position="243"/>
    </location>
</feature>
<feature type="transmembrane region" description="Helical" evidence="6">
    <location>
        <begin position="51"/>
        <end position="69"/>
    </location>
</feature>
<dbReference type="InterPro" id="IPR000412">
    <property type="entry name" value="ABC_2_transport"/>
</dbReference>
<name>A0A1G9FD79_9ACTN</name>
<dbReference type="Proteomes" id="UP000198662">
    <property type="component" value="Unassembled WGS sequence"/>
</dbReference>
<evidence type="ECO:0000256" key="4">
    <source>
        <dbReference type="ARBA" id="ARBA00023136"/>
    </source>
</evidence>
<dbReference type="AlphaFoldDB" id="A0A1G9FD79"/>
<organism evidence="8 9">
    <name type="scientific">Glycomyces sambucus</name>
    <dbReference type="NCBI Taxonomy" id="380244"/>
    <lineage>
        <taxon>Bacteria</taxon>
        <taxon>Bacillati</taxon>
        <taxon>Actinomycetota</taxon>
        <taxon>Actinomycetes</taxon>
        <taxon>Glycomycetales</taxon>
        <taxon>Glycomycetaceae</taxon>
        <taxon>Glycomyces</taxon>
    </lineage>
</organism>
<dbReference type="InterPro" id="IPR013525">
    <property type="entry name" value="ABC2_TM"/>
</dbReference>
<feature type="transmembrane region" description="Helical" evidence="6">
    <location>
        <begin position="174"/>
        <end position="193"/>
    </location>
</feature>
<feature type="transmembrane region" description="Helical" evidence="6">
    <location>
        <begin position="26"/>
        <end position="44"/>
    </location>
</feature>
<comment type="subcellular location">
    <subcellularLocation>
        <location evidence="1">Membrane</location>
        <topology evidence="1">Multi-pass membrane protein</topology>
    </subcellularLocation>
</comment>
<dbReference type="PANTHER" id="PTHR43229">
    <property type="entry name" value="NODULATION PROTEIN J"/>
    <property type="match status" value="1"/>
</dbReference>
<dbReference type="RefSeq" id="WP_091046094.1">
    <property type="nucleotide sequence ID" value="NZ_FNGF01000002.1"/>
</dbReference>